<organism evidence="2 3">
    <name type="scientific">Mikania micrantha</name>
    <name type="common">bitter vine</name>
    <dbReference type="NCBI Taxonomy" id="192012"/>
    <lineage>
        <taxon>Eukaryota</taxon>
        <taxon>Viridiplantae</taxon>
        <taxon>Streptophyta</taxon>
        <taxon>Embryophyta</taxon>
        <taxon>Tracheophyta</taxon>
        <taxon>Spermatophyta</taxon>
        <taxon>Magnoliopsida</taxon>
        <taxon>eudicotyledons</taxon>
        <taxon>Gunneridae</taxon>
        <taxon>Pentapetalae</taxon>
        <taxon>asterids</taxon>
        <taxon>campanulids</taxon>
        <taxon>Asterales</taxon>
        <taxon>Asteraceae</taxon>
        <taxon>Asteroideae</taxon>
        <taxon>Heliantheae alliance</taxon>
        <taxon>Eupatorieae</taxon>
        <taxon>Mikania</taxon>
    </lineage>
</organism>
<reference evidence="2 3" key="1">
    <citation type="submission" date="2019-05" db="EMBL/GenBank/DDBJ databases">
        <title>Mikania micrantha, genome provides insights into the molecular mechanism of rapid growth.</title>
        <authorList>
            <person name="Liu B."/>
        </authorList>
    </citation>
    <scope>NUCLEOTIDE SEQUENCE [LARGE SCALE GENOMIC DNA]</scope>
    <source>
        <strain evidence="2">NLD-2019</strain>
        <tissue evidence="2">Leaf</tissue>
    </source>
</reference>
<sequence>MVRSNKTRSRDVVFEEQSKWKSTDQGVDGIPKTVLHSTIQEASDEDDEPSYSTFEVGECSQNNEVSNEQSDRVNSAGNPIVSGVLLE</sequence>
<feature type="region of interest" description="Disordered" evidence="1">
    <location>
        <begin position="62"/>
        <end position="87"/>
    </location>
</feature>
<comment type="caution">
    <text evidence="2">The sequence shown here is derived from an EMBL/GenBank/DDBJ whole genome shotgun (WGS) entry which is preliminary data.</text>
</comment>
<feature type="compositionally biased region" description="Polar residues" evidence="1">
    <location>
        <begin position="62"/>
        <end position="77"/>
    </location>
</feature>
<evidence type="ECO:0000313" key="3">
    <source>
        <dbReference type="Proteomes" id="UP000326396"/>
    </source>
</evidence>
<feature type="region of interest" description="Disordered" evidence="1">
    <location>
        <begin position="1"/>
        <end position="29"/>
    </location>
</feature>
<evidence type="ECO:0000313" key="2">
    <source>
        <dbReference type="EMBL" id="KAD6794366.1"/>
    </source>
</evidence>
<feature type="compositionally biased region" description="Basic and acidic residues" evidence="1">
    <location>
        <begin position="8"/>
        <end position="22"/>
    </location>
</feature>
<evidence type="ECO:0000256" key="1">
    <source>
        <dbReference type="SAM" id="MobiDB-lite"/>
    </source>
</evidence>
<accession>A0A5N6PL44</accession>
<name>A0A5N6PL44_9ASTR</name>
<dbReference type="Proteomes" id="UP000326396">
    <property type="component" value="Linkage Group LG11"/>
</dbReference>
<dbReference type="EMBL" id="SZYD01000003">
    <property type="protein sequence ID" value="KAD6794366.1"/>
    <property type="molecule type" value="Genomic_DNA"/>
</dbReference>
<dbReference type="AlphaFoldDB" id="A0A5N6PL44"/>
<gene>
    <name evidence="2" type="ORF">E3N88_05262</name>
</gene>
<protein>
    <submittedName>
        <fullName evidence="2">Uncharacterized protein</fullName>
    </submittedName>
</protein>
<keyword evidence="3" id="KW-1185">Reference proteome</keyword>
<proteinExistence type="predicted"/>